<comment type="similarity">
    <text evidence="2">Belongs to the pseudouridine synthase RluA family.</text>
</comment>
<name>A0A6L2R5S9_9BACT</name>
<dbReference type="EC" id="2.7.1.24" evidence="7"/>
<dbReference type="AlphaFoldDB" id="A0A6L2R5S9"/>
<dbReference type="GO" id="GO:0004140">
    <property type="term" value="F:dephospho-CoA kinase activity"/>
    <property type="evidence" value="ECO:0007669"/>
    <property type="project" value="UniProtKB-UniRule"/>
</dbReference>
<comment type="caution">
    <text evidence="11">The sequence shown here is derived from an EMBL/GenBank/DDBJ whole genome shotgun (WGS) entry which is preliminary data.</text>
</comment>
<dbReference type="NCBIfam" id="TIGR00005">
    <property type="entry name" value="rluA_subfam"/>
    <property type="match status" value="1"/>
</dbReference>
<dbReference type="Gene3D" id="3.40.50.300">
    <property type="entry name" value="P-loop containing nucleotide triphosphate hydrolases"/>
    <property type="match status" value="1"/>
</dbReference>
<evidence type="ECO:0000256" key="1">
    <source>
        <dbReference type="ARBA" id="ARBA00009018"/>
    </source>
</evidence>
<dbReference type="PANTHER" id="PTHR21600:SF87">
    <property type="entry name" value="RNA PSEUDOURIDYLATE SYNTHASE DOMAIN-CONTAINING PROTEIN 1"/>
    <property type="match status" value="1"/>
</dbReference>
<dbReference type="CDD" id="cd02869">
    <property type="entry name" value="PseudoU_synth_RluA_like"/>
    <property type="match status" value="1"/>
</dbReference>
<keyword evidence="9" id="KW-0694">RNA-binding</keyword>
<accession>A0A6L2R5S9</accession>
<proteinExistence type="inferred from homology"/>
<dbReference type="SUPFAM" id="SSF55120">
    <property type="entry name" value="Pseudouridine synthase"/>
    <property type="match status" value="1"/>
</dbReference>
<dbReference type="InterPro" id="IPR020103">
    <property type="entry name" value="PsdUridine_synth_cat_dom_sf"/>
</dbReference>
<dbReference type="GO" id="GO:0120159">
    <property type="term" value="F:rRNA pseudouridine synthase activity"/>
    <property type="evidence" value="ECO:0007669"/>
    <property type="project" value="UniProtKB-ARBA"/>
</dbReference>
<dbReference type="InterPro" id="IPR001977">
    <property type="entry name" value="Depp_CoAkinase"/>
</dbReference>
<comment type="function">
    <text evidence="7">Catalyzes the phosphorylation of the 3'-hydroxyl group of dephosphocoenzyme A to form coenzyme A.</text>
</comment>
<comment type="subcellular location">
    <subcellularLocation>
        <location evidence="7">Cytoplasm</location>
    </subcellularLocation>
</comment>
<keyword evidence="6" id="KW-0413">Isomerase</keyword>
<dbReference type="InterPro" id="IPR002942">
    <property type="entry name" value="S4_RNA-bd"/>
</dbReference>
<dbReference type="GO" id="GO:0015937">
    <property type="term" value="P:coenzyme A biosynthetic process"/>
    <property type="evidence" value="ECO:0007669"/>
    <property type="project" value="UniProtKB-UniRule"/>
</dbReference>
<dbReference type="SUPFAM" id="SSF52540">
    <property type="entry name" value="P-loop containing nucleoside triphosphate hydrolases"/>
    <property type="match status" value="1"/>
</dbReference>
<evidence type="ECO:0000256" key="6">
    <source>
        <dbReference type="ARBA" id="ARBA00023235"/>
    </source>
</evidence>
<keyword evidence="5 7" id="KW-0173">Coenzyme A biosynthesis</keyword>
<evidence type="ECO:0000256" key="5">
    <source>
        <dbReference type="ARBA" id="ARBA00022993"/>
    </source>
</evidence>
<evidence type="ECO:0000313" key="11">
    <source>
        <dbReference type="EMBL" id="GFH62794.1"/>
    </source>
</evidence>
<dbReference type="InterPro" id="IPR036986">
    <property type="entry name" value="S4_RNA-bd_sf"/>
</dbReference>
<dbReference type="Gene3D" id="3.30.2350.10">
    <property type="entry name" value="Pseudouridine synthase"/>
    <property type="match status" value="1"/>
</dbReference>
<gene>
    <name evidence="11" type="primary">rluD/coaE</name>
    <name evidence="7" type="synonym">coaE</name>
    <name evidence="11" type="ORF">ZNDK_0565</name>
</gene>
<dbReference type="SUPFAM" id="SSF55174">
    <property type="entry name" value="Alpha-L RNA-binding motif"/>
    <property type="match status" value="1"/>
</dbReference>
<dbReference type="HAMAP" id="MF_00376">
    <property type="entry name" value="Dephospho_CoA_kinase"/>
    <property type="match status" value="1"/>
</dbReference>
<evidence type="ECO:0000256" key="2">
    <source>
        <dbReference type="ARBA" id="ARBA00010876"/>
    </source>
</evidence>
<dbReference type="InterPro" id="IPR027417">
    <property type="entry name" value="P-loop_NTPase"/>
</dbReference>
<dbReference type="GO" id="GO:0003723">
    <property type="term" value="F:RNA binding"/>
    <property type="evidence" value="ECO:0007669"/>
    <property type="project" value="UniProtKB-KW"/>
</dbReference>
<dbReference type="Pfam" id="PF01121">
    <property type="entry name" value="CoaE"/>
    <property type="match status" value="1"/>
</dbReference>
<dbReference type="Proteomes" id="UP000505077">
    <property type="component" value="Unassembled WGS sequence"/>
</dbReference>
<feature type="binding site" evidence="7">
    <location>
        <begin position="313"/>
        <end position="318"/>
    </location>
    <ligand>
        <name>ATP</name>
        <dbReference type="ChEBI" id="CHEBI:30616"/>
    </ligand>
</feature>
<sequence>MNNKNLLITREMAGKRLDCVLRDSDCSRATVRKAILAGQCCVDGVLQLRPDIAVKTGQRVTLRLTQTNSRLAAEQGELELLWQDEHFVVCNKPARLTVHPCPSCPEHTLAQRLLGRFPQLALLDGQRPGIVHRLDKDTSGLLLAALDENARLAMSEGWRNVKKDYLALVSGLPPVAGQCREPLGRHPTVKTKMSVPALSCGGKSAHTEWTRLWTTPDKSVSLLCVRIHTGRTHQIRVHLAHLGYPLLGDKLYAPKIVRDRAPRQMLHAWKLEFTHPYTNETMRFSCPPPCDMPTCALAVCERMQRVVIVGNPGSGKSTFARHLEALGLPVFSADKEVASLYARGSEVAGWIGQRMGGALLDADGAVNKNALFAAMREDSVLRKDIETMAHAFVRVAVEAFWTQQEALGAPAAVAELPLYFECGWQNLFTPAPFVANVCCPRPARFERLMSARGWNEEKAAVLESWQWPEDRKKTACDVTVDNSGGAEALETAARVLLETLKQRRLETGKNRMRELAALWQ</sequence>
<feature type="active site" evidence="8">
    <location>
        <position position="135"/>
    </location>
</feature>
<keyword evidence="7" id="KW-0808">Transferase</keyword>
<evidence type="ECO:0000256" key="8">
    <source>
        <dbReference type="PIRSR" id="PIRSR606225-1"/>
    </source>
</evidence>
<dbReference type="PROSITE" id="PS51219">
    <property type="entry name" value="DPCK"/>
    <property type="match status" value="1"/>
</dbReference>
<dbReference type="Pfam" id="PF00849">
    <property type="entry name" value="PseudoU_synth_2"/>
    <property type="match status" value="1"/>
</dbReference>
<comment type="pathway">
    <text evidence="7">Cofactor biosynthesis; coenzyme A biosynthesis; CoA from (R)-pantothenate: step 5/5.</text>
</comment>
<dbReference type="SMART" id="SM00363">
    <property type="entry name" value="S4"/>
    <property type="match status" value="1"/>
</dbReference>
<dbReference type="InterPro" id="IPR006225">
    <property type="entry name" value="PsdUridine_synth_RluC/D"/>
</dbReference>
<evidence type="ECO:0000256" key="9">
    <source>
        <dbReference type="PROSITE-ProRule" id="PRU00182"/>
    </source>
</evidence>
<dbReference type="InterPro" id="IPR050188">
    <property type="entry name" value="RluA_PseudoU_synthase"/>
</dbReference>
<reference evidence="11 12" key="1">
    <citation type="journal article" date="2020" name="ISME J.">
        <title>Parallel Reductive Genome Evolution in Desulfovibrio Ectosymbionts Independently Acquired by Trichonympha Protists in the Termite Gut.</title>
        <authorList>
            <person name="Takeuchi M."/>
            <person name="Kuwahara H."/>
            <person name="Murakami T."/>
            <person name="Takahashi K."/>
            <person name="Kajitani R."/>
            <person name="Toyoda A."/>
            <person name="Itoh T."/>
            <person name="Ohkuma M."/>
            <person name="Hongoh Y."/>
        </authorList>
    </citation>
    <scope>NUCLEOTIDE SEQUENCE [LARGE SCALE GENOMIC DNA]</scope>
    <source>
        <strain evidence="11">ZnDsv-02</strain>
    </source>
</reference>
<comment type="similarity">
    <text evidence="1 7">Belongs to the CoaE family.</text>
</comment>
<dbReference type="InterPro" id="IPR006145">
    <property type="entry name" value="PsdUridine_synth_RsuA/RluA"/>
</dbReference>
<dbReference type="PANTHER" id="PTHR21600">
    <property type="entry name" value="MITOCHONDRIAL RNA PSEUDOURIDINE SYNTHASE"/>
    <property type="match status" value="1"/>
</dbReference>
<evidence type="ECO:0000256" key="4">
    <source>
        <dbReference type="ARBA" id="ARBA00022840"/>
    </source>
</evidence>
<evidence type="ECO:0000256" key="3">
    <source>
        <dbReference type="ARBA" id="ARBA00022741"/>
    </source>
</evidence>
<dbReference type="InterPro" id="IPR006224">
    <property type="entry name" value="PsdUridine_synth_RluA-like_CS"/>
</dbReference>
<dbReference type="GO" id="GO:0000455">
    <property type="term" value="P:enzyme-directed rRNA pseudouridine synthesis"/>
    <property type="evidence" value="ECO:0007669"/>
    <property type="project" value="UniProtKB-ARBA"/>
</dbReference>
<dbReference type="PROSITE" id="PS01129">
    <property type="entry name" value="PSI_RLU"/>
    <property type="match status" value="1"/>
</dbReference>
<comment type="catalytic activity">
    <reaction evidence="7">
        <text>3'-dephospho-CoA + ATP = ADP + CoA + H(+)</text>
        <dbReference type="Rhea" id="RHEA:18245"/>
        <dbReference type="ChEBI" id="CHEBI:15378"/>
        <dbReference type="ChEBI" id="CHEBI:30616"/>
        <dbReference type="ChEBI" id="CHEBI:57287"/>
        <dbReference type="ChEBI" id="CHEBI:57328"/>
        <dbReference type="ChEBI" id="CHEBI:456216"/>
        <dbReference type="EC" id="2.7.1.24"/>
    </reaction>
</comment>
<dbReference type="EMBL" id="BLLL01000005">
    <property type="protein sequence ID" value="GFH62794.1"/>
    <property type="molecule type" value="Genomic_DNA"/>
</dbReference>
<dbReference type="PROSITE" id="PS50889">
    <property type="entry name" value="S4"/>
    <property type="match status" value="1"/>
</dbReference>
<feature type="domain" description="RNA-binding S4" evidence="10">
    <location>
        <begin position="15"/>
        <end position="76"/>
    </location>
</feature>
<dbReference type="CDD" id="cd02022">
    <property type="entry name" value="DPCK"/>
    <property type="match status" value="1"/>
</dbReference>
<evidence type="ECO:0000313" key="12">
    <source>
        <dbReference type="Proteomes" id="UP000505077"/>
    </source>
</evidence>
<evidence type="ECO:0000259" key="10">
    <source>
        <dbReference type="SMART" id="SM00363"/>
    </source>
</evidence>
<dbReference type="GO" id="GO:0005524">
    <property type="term" value="F:ATP binding"/>
    <property type="evidence" value="ECO:0007669"/>
    <property type="project" value="UniProtKB-UniRule"/>
</dbReference>
<keyword evidence="7" id="KW-0963">Cytoplasm</keyword>
<dbReference type="UniPathway" id="UPA00241">
    <property type="reaction ID" value="UER00356"/>
</dbReference>
<dbReference type="GO" id="GO:0005737">
    <property type="term" value="C:cytoplasm"/>
    <property type="evidence" value="ECO:0007669"/>
    <property type="project" value="UniProtKB-SubCell"/>
</dbReference>
<dbReference type="Gene3D" id="3.10.290.10">
    <property type="entry name" value="RNA-binding S4 domain"/>
    <property type="match status" value="1"/>
</dbReference>
<keyword evidence="3 7" id="KW-0547">Nucleotide-binding</keyword>
<organism evidence="11 12">
    <name type="scientific">Candidatus Desulfovibrio kirbyi</name>
    <dbReference type="NCBI Taxonomy" id="2696086"/>
    <lineage>
        <taxon>Bacteria</taxon>
        <taxon>Pseudomonadati</taxon>
        <taxon>Thermodesulfobacteriota</taxon>
        <taxon>Desulfovibrionia</taxon>
        <taxon>Desulfovibrionales</taxon>
        <taxon>Desulfovibrionaceae</taxon>
        <taxon>Desulfovibrio</taxon>
    </lineage>
</organism>
<keyword evidence="4 7" id="KW-0067">ATP-binding</keyword>
<evidence type="ECO:0000256" key="7">
    <source>
        <dbReference type="HAMAP-Rule" id="MF_00376"/>
    </source>
</evidence>
<keyword evidence="7 11" id="KW-0418">Kinase</keyword>
<dbReference type="CDD" id="cd00165">
    <property type="entry name" value="S4"/>
    <property type="match status" value="1"/>
</dbReference>
<protein>
    <recommendedName>
        <fullName evidence="7">Dephospho-CoA kinase</fullName>
        <ecNumber evidence="7">2.7.1.24</ecNumber>
    </recommendedName>
    <alternativeName>
        <fullName evidence="7">Dephosphocoenzyme A kinase</fullName>
    </alternativeName>
</protein>